<protein>
    <recommendedName>
        <fullName evidence="6">Seven-in-absentia protein TRAF-like domain-containing protein</fullName>
    </recommendedName>
</protein>
<evidence type="ECO:0000313" key="7">
    <source>
        <dbReference type="EMBL" id="KAK7260333.1"/>
    </source>
</evidence>
<evidence type="ECO:0000313" key="8">
    <source>
        <dbReference type="Proteomes" id="UP001372338"/>
    </source>
</evidence>
<feature type="domain" description="Seven-in-absentia protein TRAF-like" evidence="6">
    <location>
        <begin position="1"/>
        <end position="69"/>
    </location>
</feature>
<evidence type="ECO:0000256" key="2">
    <source>
        <dbReference type="ARBA" id="ARBA00022723"/>
    </source>
</evidence>
<keyword evidence="3" id="KW-0863">Zinc-finger</keyword>
<feature type="compositionally biased region" description="Acidic residues" evidence="5">
    <location>
        <begin position="80"/>
        <end position="90"/>
    </location>
</feature>
<feature type="region of interest" description="Disordered" evidence="5">
    <location>
        <begin position="1"/>
        <end position="20"/>
    </location>
</feature>
<feature type="region of interest" description="Disordered" evidence="5">
    <location>
        <begin position="171"/>
        <end position="202"/>
    </location>
</feature>
<dbReference type="AlphaFoldDB" id="A0AAN9HY08"/>
<organism evidence="7 8">
    <name type="scientific">Crotalaria pallida</name>
    <name type="common">Smooth rattlebox</name>
    <name type="synonym">Crotalaria striata</name>
    <dbReference type="NCBI Taxonomy" id="3830"/>
    <lineage>
        <taxon>Eukaryota</taxon>
        <taxon>Viridiplantae</taxon>
        <taxon>Streptophyta</taxon>
        <taxon>Embryophyta</taxon>
        <taxon>Tracheophyta</taxon>
        <taxon>Spermatophyta</taxon>
        <taxon>Magnoliopsida</taxon>
        <taxon>eudicotyledons</taxon>
        <taxon>Gunneridae</taxon>
        <taxon>Pentapetalae</taxon>
        <taxon>rosids</taxon>
        <taxon>fabids</taxon>
        <taxon>Fabales</taxon>
        <taxon>Fabaceae</taxon>
        <taxon>Papilionoideae</taxon>
        <taxon>50 kb inversion clade</taxon>
        <taxon>genistoids sensu lato</taxon>
        <taxon>core genistoids</taxon>
        <taxon>Crotalarieae</taxon>
        <taxon>Crotalaria</taxon>
    </lineage>
</organism>
<dbReference type="EMBL" id="JAYWIO010000005">
    <property type="protein sequence ID" value="KAK7260333.1"/>
    <property type="molecule type" value="Genomic_DNA"/>
</dbReference>
<sequence length="250" mass="28226">MGNQSEASNYSYSLEVGPTGHKQTFKGIPQSIRDWHMEARDTFDGLIIYRKMALSYLGEDNKEFKLRITGKIWENQENNSNDDDDDDDGVSEPNMGSGSKNKWNLKQEHDIPIPSDEQIVEPKPVLGYLNENLLHLAGIYKHGTSGNWVWREEYEQLMAAEKAAAALRKVSNGSGRGGTAPMDSDSQPSTFDADGSSTQPRVESGWVVMKREILDHIDSRFDTFQTAYRADLAEARRQEREDLNAGFENF</sequence>
<dbReference type="GO" id="GO:0005737">
    <property type="term" value="C:cytoplasm"/>
    <property type="evidence" value="ECO:0007669"/>
    <property type="project" value="InterPro"/>
</dbReference>
<dbReference type="GO" id="GO:0006511">
    <property type="term" value="P:ubiquitin-dependent protein catabolic process"/>
    <property type="evidence" value="ECO:0007669"/>
    <property type="project" value="InterPro"/>
</dbReference>
<dbReference type="InterPro" id="IPR018121">
    <property type="entry name" value="7-in-absentia-prot_TRAF-dom"/>
</dbReference>
<feature type="compositionally biased region" description="Polar residues" evidence="5">
    <location>
        <begin position="184"/>
        <end position="201"/>
    </location>
</feature>
<evidence type="ECO:0000259" key="6">
    <source>
        <dbReference type="Pfam" id="PF03145"/>
    </source>
</evidence>
<evidence type="ECO:0000256" key="5">
    <source>
        <dbReference type="SAM" id="MobiDB-lite"/>
    </source>
</evidence>
<reference evidence="7 8" key="1">
    <citation type="submission" date="2024-01" db="EMBL/GenBank/DDBJ databases">
        <title>The genomes of 5 underutilized Papilionoideae crops provide insights into root nodulation and disease resistanc.</title>
        <authorList>
            <person name="Yuan L."/>
        </authorList>
    </citation>
    <scope>NUCLEOTIDE SEQUENCE [LARGE SCALE GENOMIC DNA]</scope>
    <source>
        <strain evidence="7">ZHUSHIDOU_FW_LH</strain>
        <tissue evidence="7">Leaf</tissue>
    </source>
</reference>
<name>A0AAN9HY08_CROPI</name>
<gene>
    <name evidence="7" type="ORF">RIF29_26299</name>
</gene>
<keyword evidence="4" id="KW-0862">Zinc</keyword>
<evidence type="ECO:0000256" key="3">
    <source>
        <dbReference type="ARBA" id="ARBA00022771"/>
    </source>
</evidence>
<accession>A0AAN9HY08</accession>
<dbReference type="InterPro" id="IPR008974">
    <property type="entry name" value="TRAF-like"/>
</dbReference>
<feature type="compositionally biased region" description="Polar residues" evidence="5">
    <location>
        <begin position="94"/>
        <end position="104"/>
    </location>
</feature>
<feature type="region of interest" description="Disordered" evidence="5">
    <location>
        <begin position="75"/>
        <end position="107"/>
    </location>
</feature>
<dbReference type="GO" id="GO:0008270">
    <property type="term" value="F:zinc ion binding"/>
    <property type="evidence" value="ECO:0007669"/>
    <property type="project" value="UniProtKB-KW"/>
</dbReference>
<dbReference type="Gene3D" id="2.60.210.10">
    <property type="entry name" value="Apoptosis, Tumor Necrosis Factor Receptor Associated Protein 2, Chain A"/>
    <property type="match status" value="1"/>
</dbReference>
<dbReference type="SUPFAM" id="SSF49599">
    <property type="entry name" value="TRAF domain-like"/>
    <property type="match status" value="1"/>
</dbReference>
<dbReference type="Pfam" id="PF03145">
    <property type="entry name" value="Sina_TRAF"/>
    <property type="match status" value="1"/>
</dbReference>
<dbReference type="Proteomes" id="UP001372338">
    <property type="component" value="Unassembled WGS sequence"/>
</dbReference>
<proteinExistence type="inferred from homology"/>
<keyword evidence="2" id="KW-0479">Metal-binding</keyword>
<feature type="compositionally biased region" description="Polar residues" evidence="5">
    <location>
        <begin position="1"/>
        <end position="12"/>
    </location>
</feature>
<keyword evidence="8" id="KW-1185">Reference proteome</keyword>
<comment type="similarity">
    <text evidence="1">Belongs to the SINA (Seven in absentia) family.</text>
</comment>
<evidence type="ECO:0000256" key="4">
    <source>
        <dbReference type="ARBA" id="ARBA00022833"/>
    </source>
</evidence>
<evidence type="ECO:0000256" key="1">
    <source>
        <dbReference type="ARBA" id="ARBA00009119"/>
    </source>
</evidence>
<comment type="caution">
    <text evidence="7">The sequence shown here is derived from an EMBL/GenBank/DDBJ whole genome shotgun (WGS) entry which is preliminary data.</text>
</comment>